<evidence type="ECO:0000256" key="4">
    <source>
        <dbReference type="PROSITE-ProRule" id="PRU00433"/>
    </source>
</evidence>
<proteinExistence type="predicted"/>
<dbReference type="Pfam" id="PF07624">
    <property type="entry name" value="PSD2"/>
    <property type="match status" value="1"/>
</dbReference>
<dbReference type="GO" id="GO:0046872">
    <property type="term" value="F:metal ion binding"/>
    <property type="evidence" value="ECO:0007669"/>
    <property type="project" value="UniProtKB-KW"/>
</dbReference>
<evidence type="ECO:0000259" key="6">
    <source>
        <dbReference type="PROSITE" id="PS51007"/>
    </source>
</evidence>
<dbReference type="Pfam" id="PF07637">
    <property type="entry name" value="PSD5"/>
    <property type="match status" value="1"/>
</dbReference>
<dbReference type="Pfam" id="PF07627">
    <property type="entry name" value="PSCyt3"/>
    <property type="match status" value="1"/>
</dbReference>
<dbReference type="GO" id="GO:0009055">
    <property type="term" value="F:electron transfer activity"/>
    <property type="evidence" value="ECO:0007669"/>
    <property type="project" value="InterPro"/>
</dbReference>
<keyword evidence="5" id="KW-0732">Signal</keyword>
<dbReference type="RefSeq" id="WP_184343900.1">
    <property type="nucleotide sequence ID" value="NZ_JACHIG010000015.1"/>
</dbReference>
<keyword evidence="2 4" id="KW-0479">Metal-binding</keyword>
<feature type="domain" description="Cytochrome c" evidence="6">
    <location>
        <begin position="14"/>
        <end position="102"/>
    </location>
</feature>
<feature type="chain" id="PRO_5031030311" description="Cytochrome c domain-containing protein" evidence="5">
    <location>
        <begin position="20"/>
        <end position="1324"/>
    </location>
</feature>
<organism evidence="7 8">
    <name type="scientific">Prosthecobacter vanneervenii</name>
    <dbReference type="NCBI Taxonomy" id="48466"/>
    <lineage>
        <taxon>Bacteria</taxon>
        <taxon>Pseudomonadati</taxon>
        <taxon>Verrucomicrobiota</taxon>
        <taxon>Verrucomicrobiia</taxon>
        <taxon>Verrucomicrobiales</taxon>
        <taxon>Verrucomicrobiaceae</taxon>
        <taxon>Prosthecobacter</taxon>
    </lineage>
</organism>
<dbReference type="SUPFAM" id="SSF46626">
    <property type="entry name" value="Cytochrome c"/>
    <property type="match status" value="1"/>
</dbReference>
<dbReference type="InterPro" id="IPR013039">
    <property type="entry name" value="DUF1588"/>
</dbReference>
<accession>A0A7W7YFN3</accession>
<dbReference type="InterPro" id="IPR013036">
    <property type="entry name" value="DUF1587"/>
</dbReference>
<keyword evidence="3 4" id="KW-0408">Iron</keyword>
<keyword evidence="8" id="KW-1185">Reference proteome</keyword>
<dbReference type="InterPro" id="IPR013043">
    <property type="entry name" value="DUF1595"/>
</dbReference>
<dbReference type="InterPro" id="IPR011429">
    <property type="entry name" value="Cyt_c_Planctomycete-type"/>
</dbReference>
<dbReference type="EMBL" id="JACHIG010000015">
    <property type="protein sequence ID" value="MBB5035278.1"/>
    <property type="molecule type" value="Genomic_DNA"/>
</dbReference>
<comment type="caution">
    <text evidence="7">The sequence shown here is derived from an EMBL/GenBank/DDBJ whole genome shotgun (WGS) entry which is preliminary data.</text>
</comment>
<reference evidence="7 8" key="1">
    <citation type="submission" date="2020-08" db="EMBL/GenBank/DDBJ databases">
        <title>Genomic Encyclopedia of Type Strains, Phase IV (KMG-IV): sequencing the most valuable type-strain genomes for metagenomic binning, comparative biology and taxonomic classification.</title>
        <authorList>
            <person name="Goeker M."/>
        </authorList>
    </citation>
    <scope>NUCLEOTIDE SEQUENCE [LARGE SCALE GENOMIC DNA]</scope>
    <source>
        <strain evidence="7 8">DSM 12252</strain>
    </source>
</reference>
<evidence type="ECO:0000313" key="8">
    <source>
        <dbReference type="Proteomes" id="UP000590740"/>
    </source>
</evidence>
<dbReference type="InterPro" id="IPR011478">
    <property type="entry name" value="DUF1585"/>
</dbReference>
<evidence type="ECO:0000256" key="1">
    <source>
        <dbReference type="ARBA" id="ARBA00022617"/>
    </source>
</evidence>
<dbReference type="Pfam" id="PF07631">
    <property type="entry name" value="PSD4"/>
    <property type="match status" value="1"/>
</dbReference>
<dbReference type="PROSITE" id="PS51007">
    <property type="entry name" value="CYTC"/>
    <property type="match status" value="1"/>
</dbReference>
<evidence type="ECO:0000256" key="3">
    <source>
        <dbReference type="ARBA" id="ARBA00023004"/>
    </source>
</evidence>
<dbReference type="Pfam" id="PF07635">
    <property type="entry name" value="PSCyt1"/>
    <property type="match status" value="1"/>
</dbReference>
<sequence length="1324" mass="145305">MRPLLSVLSFLALHGAAFGADDFQASILPLLKERCNSCHSTEKQKGDLDLERFTSVADIKREPMIWEGVLDQIHLGEMPPKKEPQLTDEQKKRLVQWVQSRLDEVALANAGDPGPVVLRRLSNMEYTYTLRDLTGVESLDPAREFPVDGAAGEGFTNAGAALVMSPALLSKYLDAAKEVASHAVLTPQGMHFSQSYSPRDWADEALAKIREIYHRYSESAGQSELKVTGAKIIAKDEGRLPLGKYLAALQGQGSTDGLSPKYLTLLRQALSSTQPSMLLDPLRAKFRAGNLTVADVAAWQQALWRFASVGHIGKENGPKAWQEPVVPLVAKHEIRMKLTASKDGGDRTFYFTTMDAGDGSENDSAVWENARLVAPGRADLPLRDVPKLMERLQQRRAQLVASVLPCLAAVHEAQMNSERTDVAALAQKHGVDPAFLLGWLDYIGVGSASQVKLEPLLAKKILSVPNYNFIQGWSGEQALSVLANSSDKTPRIPGLMQAHSVATHPSPTRASVIAWRSPVSGSLNIQGNVADAHVDCGNGITWALEVCRGHLRDVLASGVSKGSERISTGVFDKVQVMQGDVVALVIGPKDGNHSCDLTTVNLTLKDGQTTWDLAKDVSPNILAGNPHGAWHFLSQPAAQQMDSAIPDGSPLARWRKTKDAAEREVLAGEVRALLEKDPATLPAGSSEQALRSQILSATGPLLMAVLKEHAPGSLAASSYEVKAPSVVEIKVPAELLEGSELVVTARLLNPEGSVQMQVHDVRPESLKGLAVDEAQTAQSKGLWSDNNLQTHHSAPVIVSEKSAARRRFQAAFDEFRSLFPIALCYTQIVPIDEVVTLTLFHREDDHLKRLMLSEAEGAELDRLWDELRFVSEWPLKQVDVFEQLFQFATQDAKPSAFEPMRAPIMNAAAAFKRQLVEAEPAQVAAVVEFAEKAWRRPLSRGEREGLQALYQKMRSQELPHAVATRMMLARVLVAPAFLYRGEKATPGSKAAPVSTHELATRLSYFLWSSCPDAELAQLATSGKLNDPAVLLQQMQRMIKDAKMRRLATEFGCQWLHVRDVGTLDEKSERHFPSFVSLRQDMQEEVTRFFIDILQNNRSVLSLLDADHTFVNASLAKHYGLDVKSDGWQRIDGLQAKGRGGILGFAATLAKQAGASRTSAILRGTWLSEVILGDKLPIPPKGVPVLPEETPANLSERQLIERHSRDENCSGCHRRIDPFGFALEGFDAIGRARKADTKTILPDGTAVDGLADLRDYLIDKRGDDFVRQFCRKLLGYALGRSVQLSDKPLIDSMVKSDRRMVSLIDLIIHSPQFLEVRGKDTIAQH</sequence>
<feature type="signal peptide" evidence="5">
    <location>
        <begin position="1"/>
        <end position="19"/>
    </location>
</feature>
<name>A0A7W7YFN3_9BACT</name>
<dbReference type="InterPro" id="IPR009056">
    <property type="entry name" value="Cyt_c-like_dom"/>
</dbReference>
<protein>
    <recommendedName>
        <fullName evidence="6">Cytochrome c domain-containing protein</fullName>
    </recommendedName>
</protein>
<keyword evidence="1 4" id="KW-0349">Heme</keyword>
<dbReference type="Proteomes" id="UP000590740">
    <property type="component" value="Unassembled WGS sequence"/>
</dbReference>
<dbReference type="InterPro" id="IPR013042">
    <property type="entry name" value="DUF1592"/>
</dbReference>
<dbReference type="InterPro" id="IPR036909">
    <property type="entry name" value="Cyt_c-like_dom_sf"/>
</dbReference>
<evidence type="ECO:0000256" key="2">
    <source>
        <dbReference type="ARBA" id="ARBA00022723"/>
    </source>
</evidence>
<dbReference type="Pfam" id="PF07626">
    <property type="entry name" value="PSD3"/>
    <property type="match status" value="1"/>
</dbReference>
<dbReference type="GO" id="GO:0020037">
    <property type="term" value="F:heme binding"/>
    <property type="evidence" value="ECO:0007669"/>
    <property type="project" value="InterPro"/>
</dbReference>
<evidence type="ECO:0000313" key="7">
    <source>
        <dbReference type="EMBL" id="MBB5035278.1"/>
    </source>
</evidence>
<evidence type="ECO:0000256" key="5">
    <source>
        <dbReference type="SAM" id="SignalP"/>
    </source>
</evidence>
<gene>
    <name evidence="7" type="ORF">HNQ65_004888</name>
</gene>